<dbReference type="GeneID" id="26645278"/>
<sequence>MHPTHMLPEDMQRANEYRFARAHIDGYLRKFLQQDEDWTEVLSAGVALLEEYANTDHGYESKNLRMETVRNLDLGHITTEVAVASLYCQVPELFSSFTAKLAHVLGFDDKADSIKTIAEMVAVLCELDLYNLEQNERFGSWKVVSNIELPEDLMRFVERSQYLPPMVCAPATLTSNKQKLRLTCEAESLILNDNHHGGDICLDVLNLVNSVELCLNTEFLSTIEEEPNKRLENRDQQDDWMRFKTESHEMYKLMVQQGNKFYLLHKVDKRGRLYAQGYHISTQGASYKKAMIDLYNKEEVIGVPQHLRITK</sequence>
<evidence type="ECO:0000313" key="1">
    <source>
        <dbReference type="EMBL" id="BAR94621.1"/>
    </source>
</evidence>
<dbReference type="Proteomes" id="UP000203732">
    <property type="component" value="Segment"/>
</dbReference>
<dbReference type="OrthoDB" id="4383at10239"/>
<name>A0A0H5AXX7_BPK21</name>
<organismHost>
    <name type="scientific">Pseudomonas aeruginosa</name>
    <dbReference type="NCBI Taxonomy" id="287"/>
</organismHost>
<reference evidence="1 2" key="1">
    <citation type="submission" date="2015-07" db="EMBL/GenBank/DDBJ databases">
        <title>Characterization of Pseudomonas aeruginosa phage KPP21 belonging to family Podoviridae genus N4-like viruses, isolated in Japan.</title>
        <authorList>
            <person name="Shigehisa R."/>
            <person name="Uchiyama J."/>
            <person name="Kato S."/>
            <person name="Takemura-Uchiyama I."/>
            <person name="Ujihara T."/>
            <person name="Sakaguchi Y."/>
            <person name="Okamoto N."/>
            <person name="Shimakura H."/>
            <person name="Daibata M."/>
            <person name="Sakaguchi M."/>
            <person name="Matsuzaki S."/>
        </authorList>
    </citation>
    <scope>NUCLEOTIDE SEQUENCE [LARGE SCALE GENOMIC DNA]</scope>
</reference>
<accession>A0A0H5AXX7</accession>
<proteinExistence type="predicted"/>
<dbReference type="RefSeq" id="YP_009219011.1">
    <property type="nucleotide sequence ID" value="NC_029017.1"/>
</dbReference>
<keyword evidence="2" id="KW-1185">Reference proteome</keyword>
<dbReference type="EMBL" id="LC064302">
    <property type="protein sequence ID" value="BAR94621.1"/>
    <property type="molecule type" value="Genomic_DNA"/>
</dbReference>
<dbReference type="SUPFAM" id="SSF56672">
    <property type="entry name" value="DNA/RNA polymerases"/>
    <property type="match status" value="1"/>
</dbReference>
<evidence type="ECO:0000313" key="2">
    <source>
        <dbReference type="Proteomes" id="UP000203732"/>
    </source>
</evidence>
<dbReference type="InterPro" id="IPR043502">
    <property type="entry name" value="DNA/RNA_pol_sf"/>
</dbReference>
<organism evidence="1 2">
    <name type="scientific">Pseudomonas phage KPP21</name>
    <dbReference type="NCBI Taxonomy" id="1678082"/>
    <lineage>
        <taxon>Viruses</taxon>
        <taxon>Duplodnaviria</taxon>
        <taxon>Heunggongvirae</taxon>
        <taxon>Uroviricota</taxon>
        <taxon>Caudoviricetes</taxon>
        <taxon>Schitoviridae</taxon>
        <taxon>Migulavirinae</taxon>
        <taxon>Luzseptimavirus</taxon>
        <taxon>Luzseptimavirus KPP21</taxon>
    </lineage>
</organism>
<protein>
    <submittedName>
        <fullName evidence="1">Uncharacterized protein</fullName>
    </submittedName>
</protein>
<dbReference type="KEGG" id="vg:26645278"/>